<keyword evidence="2" id="KW-1185">Reference proteome</keyword>
<dbReference type="Proteomes" id="UP000215914">
    <property type="component" value="Chromosome 6"/>
</dbReference>
<gene>
    <name evidence="1" type="ORF">HannXRQ_Chr06g0181271</name>
</gene>
<organism evidence="1 2">
    <name type="scientific">Helianthus annuus</name>
    <name type="common">Common sunflower</name>
    <dbReference type="NCBI Taxonomy" id="4232"/>
    <lineage>
        <taxon>Eukaryota</taxon>
        <taxon>Viridiplantae</taxon>
        <taxon>Streptophyta</taxon>
        <taxon>Embryophyta</taxon>
        <taxon>Tracheophyta</taxon>
        <taxon>Spermatophyta</taxon>
        <taxon>Magnoliopsida</taxon>
        <taxon>eudicotyledons</taxon>
        <taxon>Gunneridae</taxon>
        <taxon>Pentapetalae</taxon>
        <taxon>asterids</taxon>
        <taxon>campanulids</taxon>
        <taxon>Asterales</taxon>
        <taxon>Asteraceae</taxon>
        <taxon>Asteroideae</taxon>
        <taxon>Heliantheae alliance</taxon>
        <taxon>Heliantheae</taxon>
        <taxon>Helianthus</taxon>
    </lineage>
</organism>
<dbReference type="InParanoid" id="A0A251UJU3"/>
<evidence type="ECO:0000313" key="2">
    <source>
        <dbReference type="Proteomes" id="UP000215914"/>
    </source>
</evidence>
<accession>A0A251UJU3</accession>
<proteinExistence type="predicted"/>
<dbReference type="EMBL" id="CM007895">
    <property type="protein sequence ID" value="OTG23329.1"/>
    <property type="molecule type" value="Genomic_DNA"/>
</dbReference>
<reference evidence="2" key="1">
    <citation type="journal article" date="2017" name="Nature">
        <title>The sunflower genome provides insights into oil metabolism, flowering and Asterid evolution.</title>
        <authorList>
            <person name="Badouin H."/>
            <person name="Gouzy J."/>
            <person name="Grassa C.J."/>
            <person name="Murat F."/>
            <person name="Staton S.E."/>
            <person name="Cottret L."/>
            <person name="Lelandais-Briere C."/>
            <person name="Owens G.L."/>
            <person name="Carrere S."/>
            <person name="Mayjonade B."/>
            <person name="Legrand L."/>
            <person name="Gill N."/>
            <person name="Kane N.C."/>
            <person name="Bowers J.E."/>
            <person name="Hubner S."/>
            <person name="Bellec A."/>
            <person name="Berard A."/>
            <person name="Berges H."/>
            <person name="Blanchet N."/>
            <person name="Boniface M.C."/>
            <person name="Brunel D."/>
            <person name="Catrice O."/>
            <person name="Chaidir N."/>
            <person name="Claudel C."/>
            <person name="Donnadieu C."/>
            <person name="Faraut T."/>
            <person name="Fievet G."/>
            <person name="Helmstetter N."/>
            <person name="King M."/>
            <person name="Knapp S.J."/>
            <person name="Lai Z."/>
            <person name="Le Paslier M.C."/>
            <person name="Lippi Y."/>
            <person name="Lorenzon L."/>
            <person name="Mandel J.R."/>
            <person name="Marage G."/>
            <person name="Marchand G."/>
            <person name="Marquand E."/>
            <person name="Bret-Mestries E."/>
            <person name="Morien E."/>
            <person name="Nambeesan S."/>
            <person name="Nguyen T."/>
            <person name="Pegot-Espagnet P."/>
            <person name="Pouilly N."/>
            <person name="Raftis F."/>
            <person name="Sallet E."/>
            <person name="Schiex T."/>
            <person name="Thomas J."/>
            <person name="Vandecasteele C."/>
            <person name="Vares D."/>
            <person name="Vear F."/>
            <person name="Vautrin S."/>
            <person name="Crespi M."/>
            <person name="Mangin B."/>
            <person name="Burke J.M."/>
            <person name="Salse J."/>
            <person name="Munos S."/>
            <person name="Vincourt P."/>
            <person name="Rieseberg L.H."/>
            <person name="Langlade N.B."/>
        </authorList>
    </citation>
    <scope>NUCLEOTIDE SEQUENCE [LARGE SCALE GENOMIC DNA]</scope>
    <source>
        <strain evidence="2">cv. SF193</strain>
    </source>
</reference>
<dbReference type="AlphaFoldDB" id="A0A251UJU3"/>
<sequence>MTITCPLRTVRDKSYGPVLLRYRVLIRSLLRFIFRPINISNGCLSATHIRVILCRSSLIRWMFKYRTLSFVVRI</sequence>
<protein>
    <submittedName>
        <fullName evidence="1">Uncharacterized protein</fullName>
    </submittedName>
</protein>
<evidence type="ECO:0000313" key="1">
    <source>
        <dbReference type="EMBL" id="OTG23329.1"/>
    </source>
</evidence>
<name>A0A251UJU3_HELAN</name>